<dbReference type="InterPro" id="IPR000792">
    <property type="entry name" value="Tscrpt_reg_LuxR_C"/>
</dbReference>
<evidence type="ECO:0000313" key="10">
    <source>
        <dbReference type="Proteomes" id="UP001180729"/>
    </source>
</evidence>
<dbReference type="Proteomes" id="UP000317942">
    <property type="component" value="Unassembled WGS sequence"/>
</dbReference>
<accession>A0A0X8K2B5</accession>
<dbReference type="PRINTS" id="PR00038">
    <property type="entry name" value="HTHLUXR"/>
</dbReference>
<dbReference type="InterPro" id="IPR001789">
    <property type="entry name" value="Sig_transdc_resp-reg_receiver"/>
</dbReference>
<reference evidence="7" key="2">
    <citation type="submission" date="2022-06" db="EMBL/GenBank/DDBJ databases">
        <title>Draft Genome Sequences of Three Actinomyces oris Strains, Isolated from Healthy Human Feces.</title>
        <authorList>
            <person name="Ye Y."/>
            <person name="Liu C."/>
            <person name="Zhao J."/>
            <person name="Xu J."/>
            <person name="Huang H."/>
            <person name="Wang B."/>
            <person name="Wei J."/>
            <person name="Jing X."/>
        </authorList>
    </citation>
    <scope>NUCLEOTIDE SEQUENCE</scope>
    <source>
        <strain evidence="7">CNGBCC1803368</strain>
        <strain evidence="6">CNGBCC1803727</strain>
    </source>
</reference>
<evidence type="ECO:0000259" key="4">
    <source>
        <dbReference type="PROSITE" id="PS50043"/>
    </source>
</evidence>
<dbReference type="KEGG" id="aos:AXE84_07295"/>
<dbReference type="EMBL" id="JAMZMH010000001">
    <property type="protein sequence ID" value="MDT0247675.1"/>
    <property type="molecule type" value="Genomic_DNA"/>
</dbReference>
<dbReference type="EMBL" id="JAMZMF010000010">
    <property type="protein sequence ID" value="MDR0177833.1"/>
    <property type="molecule type" value="Genomic_DNA"/>
</dbReference>
<dbReference type="InterPro" id="IPR039420">
    <property type="entry name" value="WalR-like"/>
</dbReference>
<dbReference type="SMART" id="SM00421">
    <property type="entry name" value="HTH_LUXR"/>
    <property type="match status" value="1"/>
</dbReference>
<dbReference type="Proteomes" id="UP001230065">
    <property type="component" value="Unassembled WGS sequence"/>
</dbReference>
<keyword evidence="1 3" id="KW-0597">Phosphoprotein</keyword>
<evidence type="ECO:0000313" key="9">
    <source>
        <dbReference type="Proteomes" id="UP000317942"/>
    </source>
</evidence>
<dbReference type="PANTHER" id="PTHR43214">
    <property type="entry name" value="TWO-COMPONENT RESPONSE REGULATOR"/>
    <property type="match status" value="1"/>
</dbReference>
<keyword evidence="2" id="KW-0238">DNA-binding</keyword>
<dbReference type="Proteomes" id="UP001180729">
    <property type="component" value="Unassembled WGS sequence"/>
</dbReference>
<dbReference type="InterPro" id="IPR058245">
    <property type="entry name" value="NreC/VraR/RcsB-like_REC"/>
</dbReference>
<dbReference type="InterPro" id="IPR011006">
    <property type="entry name" value="CheY-like_superfamily"/>
</dbReference>
<evidence type="ECO:0000313" key="6">
    <source>
        <dbReference type="EMBL" id="MDR0177833.1"/>
    </source>
</evidence>
<feature type="domain" description="HTH luxR-type" evidence="4">
    <location>
        <begin position="159"/>
        <end position="223"/>
    </location>
</feature>
<dbReference type="RefSeq" id="WP_003787214.1">
    <property type="nucleotide sequence ID" value="NZ_CAJZKH010000006.1"/>
</dbReference>
<reference evidence="8 9" key="1">
    <citation type="submission" date="2019-06" db="EMBL/GenBank/DDBJ databases">
        <title>Draft genome sequence of Actinomyces oris CCUG 34288T.</title>
        <authorList>
            <person name="Salva-Serra F."/>
            <person name="Cardew S."/>
            <person name="Moore E."/>
        </authorList>
    </citation>
    <scope>NUCLEOTIDE SEQUENCE [LARGE SCALE GENOMIC DNA]</scope>
    <source>
        <strain evidence="8 9">CCUG 34288</strain>
    </source>
</reference>
<comment type="caution">
    <text evidence="7">The sequence shown here is derived from an EMBL/GenBank/DDBJ whole genome shotgun (WGS) entry which is preliminary data.</text>
</comment>
<dbReference type="CDD" id="cd06170">
    <property type="entry name" value="LuxR_C_like"/>
    <property type="match status" value="1"/>
</dbReference>
<sequence length="223" mass="24650">MPSHTLRSLRVLIVDDDPLIRTTFAEQLDSQRAITVVAAASGGRQAISLLMTGQQPIDVVLLDSDMPDMDGAQTARAIYERFPRMPIVMFTVFSRDEMLAEALAEGVNGFITKDESTENVAAALLRASRGEPVMSSRPTKMLVSAYQSEQKRATAEARIQELVNELPPRLRDIYTCLLEGLTNRRIARKLGISENTVRIYVSEVLHRLGHTSRTELIAAALGN</sequence>
<dbReference type="Gene3D" id="3.40.50.2300">
    <property type="match status" value="1"/>
</dbReference>
<evidence type="ECO:0000259" key="5">
    <source>
        <dbReference type="PROSITE" id="PS50110"/>
    </source>
</evidence>
<gene>
    <name evidence="8" type="ORF">FK267_05635</name>
    <name evidence="6" type="ORF">RF687_07725</name>
    <name evidence="7" type="ORF">RMW62_01060</name>
</gene>
<dbReference type="SUPFAM" id="SSF52172">
    <property type="entry name" value="CheY-like"/>
    <property type="match status" value="1"/>
</dbReference>
<protein>
    <submittedName>
        <fullName evidence="7">Response regulator transcription factor</fullName>
    </submittedName>
</protein>
<dbReference type="PROSITE" id="PS50043">
    <property type="entry name" value="HTH_LUXR_2"/>
    <property type="match status" value="1"/>
</dbReference>
<dbReference type="SMART" id="SM00448">
    <property type="entry name" value="REC"/>
    <property type="match status" value="1"/>
</dbReference>
<dbReference type="Pfam" id="PF00072">
    <property type="entry name" value="Response_reg"/>
    <property type="match status" value="1"/>
</dbReference>
<dbReference type="CDD" id="cd17535">
    <property type="entry name" value="REC_NarL-like"/>
    <property type="match status" value="1"/>
</dbReference>
<name>A0A0X8K2B5_9ACTO</name>
<dbReference type="Pfam" id="PF00196">
    <property type="entry name" value="GerE"/>
    <property type="match status" value="1"/>
</dbReference>
<dbReference type="PROSITE" id="PS50110">
    <property type="entry name" value="RESPONSE_REGULATORY"/>
    <property type="match status" value="1"/>
</dbReference>
<proteinExistence type="predicted"/>
<evidence type="ECO:0000313" key="7">
    <source>
        <dbReference type="EMBL" id="MDT0247675.1"/>
    </source>
</evidence>
<feature type="modified residue" description="4-aspartylphosphate" evidence="3">
    <location>
        <position position="63"/>
    </location>
</feature>
<feature type="domain" description="Response regulatory" evidence="5">
    <location>
        <begin position="10"/>
        <end position="128"/>
    </location>
</feature>
<evidence type="ECO:0000256" key="3">
    <source>
        <dbReference type="PROSITE-ProRule" id="PRU00169"/>
    </source>
</evidence>
<dbReference type="GO" id="GO:0003677">
    <property type="term" value="F:DNA binding"/>
    <property type="evidence" value="ECO:0007669"/>
    <property type="project" value="UniProtKB-KW"/>
</dbReference>
<evidence type="ECO:0000256" key="1">
    <source>
        <dbReference type="ARBA" id="ARBA00022553"/>
    </source>
</evidence>
<evidence type="ECO:0000256" key="2">
    <source>
        <dbReference type="ARBA" id="ARBA00023125"/>
    </source>
</evidence>
<dbReference type="EMBL" id="VICC01000004">
    <property type="protein sequence ID" value="TQD61874.1"/>
    <property type="molecule type" value="Genomic_DNA"/>
</dbReference>
<dbReference type="GeneID" id="64211852"/>
<dbReference type="GO" id="GO:0006355">
    <property type="term" value="P:regulation of DNA-templated transcription"/>
    <property type="evidence" value="ECO:0007669"/>
    <property type="project" value="InterPro"/>
</dbReference>
<dbReference type="AlphaFoldDB" id="A0A0X8K2B5"/>
<organism evidence="7 10">
    <name type="scientific">Actinomyces oris</name>
    <dbReference type="NCBI Taxonomy" id="544580"/>
    <lineage>
        <taxon>Bacteria</taxon>
        <taxon>Bacillati</taxon>
        <taxon>Actinomycetota</taxon>
        <taxon>Actinomycetes</taxon>
        <taxon>Actinomycetales</taxon>
        <taxon>Actinomycetaceae</taxon>
        <taxon>Actinomyces</taxon>
    </lineage>
</organism>
<dbReference type="GO" id="GO:0000160">
    <property type="term" value="P:phosphorelay signal transduction system"/>
    <property type="evidence" value="ECO:0007669"/>
    <property type="project" value="InterPro"/>
</dbReference>
<evidence type="ECO:0000313" key="8">
    <source>
        <dbReference type="EMBL" id="TQD61874.1"/>
    </source>
</evidence>